<reference evidence="4" key="1">
    <citation type="journal article" date="2019" name="Int. J. Syst. Evol. Microbiol.">
        <title>The Global Catalogue of Microorganisms (GCM) 10K type strain sequencing project: providing services to taxonomists for standard genome sequencing and annotation.</title>
        <authorList>
            <consortium name="The Broad Institute Genomics Platform"/>
            <consortium name="The Broad Institute Genome Sequencing Center for Infectious Disease"/>
            <person name="Wu L."/>
            <person name="Ma J."/>
        </authorList>
    </citation>
    <scope>NUCLEOTIDE SEQUENCE [LARGE SCALE GENOMIC DNA]</scope>
    <source>
        <strain evidence="4">CGMCC 4.1782</strain>
    </source>
</reference>
<dbReference type="Pfam" id="PF07494">
    <property type="entry name" value="Reg_prop"/>
    <property type="match status" value="6"/>
</dbReference>
<dbReference type="Gene3D" id="2.130.10.10">
    <property type="entry name" value="YVTN repeat-like/Quinoprotein amine dehydrogenase"/>
    <property type="match status" value="4"/>
</dbReference>
<keyword evidence="4" id="KW-1185">Reference proteome</keyword>
<dbReference type="InterPro" id="IPR036890">
    <property type="entry name" value="HATPase_C_sf"/>
</dbReference>
<dbReference type="InterPro" id="IPR011123">
    <property type="entry name" value="Y_Y_Y"/>
</dbReference>
<dbReference type="PROSITE" id="PS50109">
    <property type="entry name" value="HIS_KIN"/>
    <property type="match status" value="1"/>
</dbReference>
<comment type="caution">
    <text evidence="3">The sequence shown here is derived from an EMBL/GenBank/DDBJ whole genome shotgun (WGS) entry which is preliminary data.</text>
</comment>
<evidence type="ECO:0000313" key="4">
    <source>
        <dbReference type="Proteomes" id="UP001597374"/>
    </source>
</evidence>
<organism evidence="3 4">
    <name type="scientific">Pontibacter ruber</name>
    <dbReference type="NCBI Taxonomy" id="1343895"/>
    <lineage>
        <taxon>Bacteria</taxon>
        <taxon>Pseudomonadati</taxon>
        <taxon>Bacteroidota</taxon>
        <taxon>Cytophagia</taxon>
        <taxon>Cytophagales</taxon>
        <taxon>Hymenobacteraceae</taxon>
        <taxon>Pontibacter</taxon>
    </lineage>
</organism>
<dbReference type="Pfam" id="PF02518">
    <property type="entry name" value="HATPase_c"/>
    <property type="match status" value="1"/>
</dbReference>
<gene>
    <name evidence="3" type="ORF">ACFSKP_08185</name>
</gene>
<dbReference type="RefSeq" id="WP_250427920.1">
    <property type="nucleotide sequence ID" value="NZ_JALPRR010000001.1"/>
</dbReference>
<dbReference type="InterPro" id="IPR005467">
    <property type="entry name" value="His_kinase_dom"/>
</dbReference>
<dbReference type="SMART" id="SM00387">
    <property type="entry name" value="HATPase_c"/>
    <property type="match status" value="1"/>
</dbReference>
<proteinExistence type="predicted"/>
<dbReference type="InterPro" id="IPR003594">
    <property type="entry name" value="HATPase_dom"/>
</dbReference>
<dbReference type="PANTHER" id="PTHR43547">
    <property type="entry name" value="TWO-COMPONENT HISTIDINE KINASE"/>
    <property type="match status" value="1"/>
</dbReference>
<dbReference type="Pfam" id="PF07568">
    <property type="entry name" value="HisKA_2"/>
    <property type="match status" value="1"/>
</dbReference>
<keyword evidence="1" id="KW-0597">Phosphoprotein</keyword>
<dbReference type="InterPro" id="IPR015943">
    <property type="entry name" value="WD40/YVTN_repeat-like_dom_sf"/>
</dbReference>
<dbReference type="Proteomes" id="UP001597374">
    <property type="component" value="Unassembled WGS sequence"/>
</dbReference>
<dbReference type="SUPFAM" id="SSF55874">
    <property type="entry name" value="ATPase domain of HSP90 chaperone/DNA topoisomerase II/histidine kinase"/>
    <property type="match status" value="1"/>
</dbReference>
<sequence length="991" mass="111905">MRVVLLLFLLFEGTLSYSQQYNFRSWTLEHGLPQSQVNSLLLDHNGQLWLATLGGASRFDGNTFHNYTDRQGLGSNNTSYLFQDSKQYIWIGTSDAGLTRYNGHTTEVYADKQGLTDKNITCISEDNKGRLWVATDSGVYYQQQDLFKKSSQLPAQAYNSILCTSAGTVWSGSKRMGLYKTDRSGSINYTTQNSELPHNTITTLFQDKAGTLWIGTANGLARYDQGVFYPVQLPASVTEAHVADIVQDKYKNIWIGLRKGGLLKYDGERFVHLTKQNGLRTNSIASLAADSEGTLWIGTNGHGVQQHRNPWFVHYFELGKLEEPKITALTSDNRGYIWFGTDDSQAGYLKNGEPVWLPTQNWPEGTTINNIYTWQDNNVWLCTSSGVWNIQNNRQRHYGRKDGLPADEVYHCLVDSGGSAWFATARGLVRFAGGRFSTIPLASTNTTLKALFLHRDRKGVMWVGTDKGIYTLSAGKLGQHPVLSRTPFTQVTTIAEDNKGTLYFGGFNKGVLIWNSSWKEPKLLDSNSGLPNQGITGLYVDKHQHLWIGTSRNVLKMPLSSFYKQEKPAFRTYNAKSGFRGIEVSPNAIAEAADGTMWFGTAKGATNYIPSLDQQNQVYPKIILTDVLLFMKHTNWEKLGYKTDSTTGLPVKPQLPHKQNHITIDYQGICLTGPEQVRYKYRLLGLDEEWSPVTEQSFASFSSLEPGDYEFQLLACNNDGLWMPKPLTYSFAIAPPIWRNEWFVTLMMLVIAGSFIGVVRLRERNLVKLNTLLERKVHHRTRLLEEKNREKEILLKEIHHRVKNNLQIVISLLNLQARHLQDPVELDVMQAIRSRVRSMAILHEQLYHQHDLAHIDLDDYFMGICESLYASYGLTQADVKLEFLVPPVKVDIDTAITLGLIVNELISNSFKYAFSDKGKGVLHLELVKQNDRSYVLTISDNGPGMPADIEQRKNQSFGLKLVTTLSKKLSGNIYYNNNNGTKSTLFFVLPS</sequence>
<dbReference type="InterPro" id="IPR011110">
    <property type="entry name" value="Reg_prop"/>
</dbReference>
<evidence type="ECO:0000256" key="1">
    <source>
        <dbReference type="ARBA" id="ARBA00022553"/>
    </source>
</evidence>
<evidence type="ECO:0000313" key="3">
    <source>
        <dbReference type="EMBL" id="MFD2246229.1"/>
    </source>
</evidence>
<name>A0ABW5CWL5_9BACT</name>
<dbReference type="InterPro" id="IPR013783">
    <property type="entry name" value="Ig-like_fold"/>
</dbReference>
<dbReference type="EMBL" id="JBHUIM010000001">
    <property type="protein sequence ID" value="MFD2246229.1"/>
    <property type="molecule type" value="Genomic_DNA"/>
</dbReference>
<dbReference type="Gene3D" id="3.30.450.20">
    <property type="entry name" value="PAS domain"/>
    <property type="match status" value="1"/>
</dbReference>
<evidence type="ECO:0000259" key="2">
    <source>
        <dbReference type="PROSITE" id="PS50109"/>
    </source>
</evidence>
<dbReference type="Pfam" id="PF07495">
    <property type="entry name" value="Y_Y_Y"/>
    <property type="match status" value="1"/>
</dbReference>
<accession>A0ABW5CWL5</accession>
<protein>
    <submittedName>
        <fullName evidence="3">Two-component regulator propeller domain-containing protein</fullName>
    </submittedName>
</protein>
<feature type="domain" description="Histidine kinase" evidence="2">
    <location>
        <begin position="797"/>
        <end position="991"/>
    </location>
</feature>
<dbReference type="Gene3D" id="2.60.40.10">
    <property type="entry name" value="Immunoglobulins"/>
    <property type="match status" value="1"/>
</dbReference>
<dbReference type="PANTHER" id="PTHR43547:SF2">
    <property type="entry name" value="HYBRID SIGNAL TRANSDUCTION HISTIDINE KINASE C"/>
    <property type="match status" value="1"/>
</dbReference>
<dbReference type="Gene3D" id="3.30.565.10">
    <property type="entry name" value="Histidine kinase-like ATPase, C-terminal domain"/>
    <property type="match status" value="1"/>
</dbReference>
<dbReference type="SUPFAM" id="SSF63829">
    <property type="entry name" value="Calcium-dependent phosphotriesterase"/>
    <property type="match status" value="3"/>
</dbReference>
<dbReference type="InterPro" id="IPR011495">
    <property type="entry name" value="Sig_transdc_His_kin_sub2_dim/P"/>
</dbReference>